<sequence length="206" mass="22256">MDLLRPAGVSREAGVKVYYAGDLSILDMKCASIVGTRDVTEAGYKRAYRLAKELSEAGIAVVSGLAKGVDTAALTGAEHSGGRTVAVIGTPLNKAYPAQNAALQENIWREHLLLTPFAEGETVFRSNFPKRNRVMAALSDATVIVEASDTSGTLHQAAECQRLGRWLFIMKSVLDDSSITWPKRFIDKPMVKILSSTQDLISCIGK</sequence>
<dbReference type="PATRIC" id="fig|178900.6.peg.3000"/>
<protein>
    <recommendedName>
        <fullName evidence="2">Smf/DprA SLOG domain-containing protein</fullName>
    </recommendedName>
</protein>
<dbReference type="AlphaFoldDB" id="A0A149USQ2"/>
<evidence type="ECO:0000256" key="1">
    <source>
        <dbReference type="ARBA" id="ARBA00006525"/>
    </source>
</evidence>
<evidence type="ECO:0000259" key="2">
    <source>
        <dbReference type="Pfam" id="PF02481"/>
    </source>
</evidence>
<gene>
    <name evidence="3" type="ORF">AD952_10975</name>
</gene>
<dbReference type="InterPro" id="IPR057666">
    <property type="entry name" value="DrpA_SLOG"/>
</dbReference>
<dbReference type="PANTHER" id="PTHR43022:SF1">
    <property type="entry name" value="PROTEIN SMF"/>
    <property type="match status" value="1"/>
</dbReference>
<dbReference type="Pfam" id="PF02481">
    <property type="entry name" value="DNA_processg_A"/>
    <property type="match status" value="1"/>
</dbReference>
<evidence type="ECO:0000313" key="3">
    <source>
        <dbReference type="EMBL" id="KXV70990.1"/>
    </source>
</evidence>
<dbReference type="GO" id="GO:0009294">
    <property type="term" value="P:DNA-mediated transformation"/>
    <property type="evidence" value="ECO:0007669"/>
    <property type="project" value="InterPro"/>
</dbReference>
<accession>A0A149USQ2</accession>
<reference evidence="3 4" key="1">
    <citation type="submission" date="2015-06" db="EMBL/GenBank/DDBJ databases">
        <title>Improved classification and identification of acetic acid bacteria using matrix-assisted laser desorption/ionization time-of-flight mass spectrometry; Gluconobacter nephelii and Gluconobacter uchimurae are later heterotypic synonyms of Gluconobacter japonicus and Gluconobacter oxydans, respectively.</title>
        <authorList>
            <person name="Li L."/>
            <person name="Cleenwerck I."/>
            <person name="De Vuyst L."/>
            <person name="Vandamme P."/>
        </authorList>
    </citation>
    <scope>NUCLEOTIDE SEQUENCE [LARGE SCALE GENOMIC DNA]</scope>
    <source>
        <strain evidence="3 4">LMG 1608</strain>
    </source>
</reference>
<organism evidence="3 4">
    <name type="scientific">Acetobacter cerevisiae</name>
    <dbReference type="NCBI Taxonomy" id="178900"/>
    <lineage>
        <taxon>Bacteria</taxon>
        <taxon>Pseudomonadati</taxon>
        <taxon>Pseudomonadota</taxon>
        <taxon>Alphaproteobacteria</taxon>
        <taxon>Acetobacterales</taxon>
        <taxon>Acetobacteraceae</taxon>
        <taxon>Acetobacter</taxon>
    </lineage>
</organism>
<comment type="caution">
    <text evidence="3">The sequence shown here is derived from an EMBL/GenBank/DDBJ whole genome shotgun (WGS) entry which is preliminary data.</text>
</comment>
<dbReference type="PANTHER" id="PTHR43022">
    <property type="entry name" value="PROTEIN SMF"/>
    <property type="match status" value="1"/>
</dbReference>
<dbReference type="InterPro" id="IPR003488">
    <property type="entry name" value="DprA"/>
</dbReference>
<evidence type="ECO:0000313" key="4">
    <source>
        <dbReference type="Proteomes" id="UP000075312"/>
    </source>
</evidence>
<feature type="domain" description="Smf/DprA SLOG" evidence="2">
    <location>
        <begin position="15"/>
        <end position="202"/>
    </location>
</feature>
<comment type="similarity">
    <text evidence="1">Belongs to the DprA/Smf family.</text>
</comment>
<dbReference type="SUPFAM" id="SSF102405">
    <property type="entry name" value="MCP/YpsA-like"/>
    <property type="match status" value="1"/>
</dbReference>
<dbReference type="Gene3D" id="3.40.50.450">
    <property type="match status" value="1"/>
</dbReference>
<dbReference type="EMBL" id="LHZY01000042">
    <property type="protein sequence ID" value="KXV70990.1"/>
    <property type="molecule type" value="Genomic_DNA"/>
</dbReference>
<dbReference type="Proteomes" id="UP000075312">
    <property type="component" value="Unassembled WGS sequence"/>
</dbReference>
<proteinExistence type="inferred from homology"/>
<name>A0A149USQ2_9PROT</name>